<feature type="binding site" evidence="6">
    <location>
        <begin position="8"/>
        <end position="15"/>
    </location>
    <ligand>
        <name>substrate</name>
    </ligand>
</feature>
<evidence type="ECO:0000313" key="9">
    <source>
        <dbReference type="EMBL" id="RGN88942.1"/>
    </source>
</evidence>
<evidence type="ECO:0000313" key="8">
    <source>
        <dbReference type="EMBL" id="RGN07778.1"/>
    </source>
</evidence>
<dbReference type="InterPro" id="IPR029033">
    <property type="entry name" value="His_PPase_superfam"/>
</dbReference>
<dbReference type="Pfam" id="PF00300">
    <property type="entry name" value="His_Phos_1"/>
    <property type="match status" value="1"/>
</dbReference>
<evidence type="ECO:0000313" key="22">
    <source>
        <dbReference type="Proteomes" id="UP000283928"/>
    </source>
</evidence>
<dbReference type="AlphaFoldDB" id="A0A396A1S3"/>
<dbReference type="EMBL" id="QRHZ01000004">
    <property type="protein sequence ID" value="RHG17287.1"/>
    <property type="molecule type" value="Genomic_DNA"/>
</dbReference>
<evidence type="ECO:0000313" key="15">
    <source>
        <dbReference type="EMBL" id="RHK95037.1"/>
    </source>
</evidence>
<evidence type="ECO:0000313" key="10">
    <source>
        <dbReference type="EMBL" id="RGQ07813.1"/>
    </source>
</evidence>
<dbReference type="Proteomes" id="UP000261105">
    <property type="component" value="Unassembled WGS sequence"/>
</dbReference>
<dbReference type="OrthoDB" id="9781415at2"/>
<evidence type="ECO:0000256" key="7">
    <source>
        <dbReference type="PIRSR" id="PIRSR613078-3"/>
    </source>
</evidence>
<accession>A0A396A1S3</accession>
<dbReference type="GO" id="GO:0006096">
    <property type="term" value="P:glycolytic process"/>
    <property type="evidence" value="ECO:0007669"/>
    <property type="project" value="UniProtKB-KW"/>
</dbReference>
<dbReference type="Proteomes" id="UP000293506">
    <property type="component" value="Unassembled WGS sequence"/>
</dbReference>
<evidence type="ECO:0000256" key="1">
    <source>
        <dbReference type="ARBA" id="ARBA00006717"/>
    </source>
</evidence>
<evidence type="ECO:0000313" key="24">
    <source>
        <dbReference type="Proteomes" id="UP000284267"/>
    </source>
</evidence>
<dbReference type="EC" id="5.4.2.11" evidence="2"/>
<feature type="binding site" evidence="6">
    <location>
        <position position="58"/>
    </location>
    <ligand>
        <name>substrate</name>
    </ligand>
</feature>
<dbReference type="EMBL" id="RCXQ01000007">
    <property type="protein sequence ID" value="RYT66702.1"/>
    <property type="molecule type" value="Genomic_DNA"/>
</dbReference>
<gene>
    <name evidence="16" type="ORF">DW021_06385</name>
    <name evidence="15" type="ORF">DW040_09815</name>
    <name evidence="14" type="ORF">DW272_09595</name>
    <name evidence="13" type="ORF">DW723_11465</name>
    <name evidence="12" type="ORF">DW767_05585</name>
    <name evidence="11" type="ORF">DW859_08200</name>
    <name evidence="10" type="ORF">DWZ12_01050</name>
    <name evidence="9" type="ORF">DXB38_04470</name>
    <name evidence="8" type="ORF">DXB81_04570</name>
    <name evidence="17" type="ORF">EAI82_09140</name>
</gene>
<evidence type="ECO:0000256" key="3">
    <source>
        <dbReference type="ARBA" id="ARBA00023152"/>
    </source>
</evidence>
<dbReference type="Proteomes" id="UP000261222">
    <property type="component" value="Unassembled WGS sequence"/>
</dbReference>
<dbReference type="Proteomes" id="UP000283928">
    <property type="component" value="Unassembled WGS sequence"/>
</dbReference>
<comment type="caution">
    <text evidence="8">The sequence shown here is derived from an EMBL/GenBank/DDBJ whole genome shotgun (WGS) entry which is preliminary data.</text>
</comment>
<dbReference type="SMART" id="SM00855">
    <property type="entry name" value="PGAM"/>
    <property type="match status" value="1"/>
</dbReference>
<dbReference type="InterPro" id="IPR005952">
    <property type="entry name" value="Phosphogly_mut1"/>
</dbReference>
<reference evidence="17 27" key="2">
    <citation type="journal article" date="2019" name="Science, e1252229">
        <title>Invertible promoters mediate bacterial phase variation, antibiotic resistance, and host adaptation in the gut.</title>
        <authorList>
            <person name="Jiang X."/>
            <person name="Hall A.B."/>
            <person name="Arthur T.D."/>
            <person name="Plichta D.R."/>
            <person name="Covington C.T."/>
            <person name="Poyet M."/>
            <person name="Crothers J."/>
            <person name="Moses P.L."/>
            <person name="Tolonen A.C."/>
            <person name="Vlamakis H."/>
            <person name="Alm E.J."/>
            <person name="Xavier R.J."/>
        </authorList>
    </citation>
    <scope>NUCLEOTIDE SEQUENCE [LARGE SCALE GENOMIC DNA]</scope>
    <source>
        <strain evidence="17">Af_0058</strain>
        <strain evidence="27">af_0058</strain>
    </source>
</reference>
<evidence type="ECO:0000256" key="5">
    <source>
        <dbReference type="PIRSR" id="PIRSR613078-1"/>
    </source>
</evidence>
<dbReference type="Proteomes" id="UP000284220">
    <property type="component" value="Unassembled WGS sequence"/>
</dbReference>
<dbReference type="EMBL" id="QSHL01000004">
    <property type="protein sequence ID" value="RHC07625.1"/>
    <property type="molecule type" value="Genomic_DNA"/>
</dbReference>
<dbReference type="Proteomes" id="UP000283585">
    <property type="component" value="Unassembled WGS sequence"/>
</dbReference>
<evidence type="ECO:0000313" key="21">
    <source>
        <dbReference type="Proteomes" id="UP000283585"/>
    </source>
</evidence>
<evidence type="ECO:0000313" key="25">
    <source>
        <dbReference type="Proteomes" id="UP000284644"/>
    </source>
</evidence>
<dbReference type="InterPro" id="IPR013078">
    <property type="entry name" value="His_Pase_superF_clade-1"/>
</dbReference>
<keyword evidence="4" id="KW-0413">Isomerase</keyword>
<evidence type="ECO:0000313" key="14">
    <source>
        <dbReference type="EMBL" id="RHG17287.1"/>
    </source>
</evidence>
<dbReference type="Proteomes" id="UP000284644">
    <property type="component" value="Unassembled WGS sequence"/>
</dbReference>
<evidence type="ECO:0000313" key="20">
    <source>
        <dbReference type="Proteomes" id="UP000265808"/>
    </source>
</evidence>
<feature type="site" description="Transition state stabilizer" evidence="7">
    <location>
        <position position="156"/>
    </location>
</feature>
<dbReference type="EMBL" id="QSKO01000016">
    <property type="protein sequence ID" value="RHE73239.1"/>
    <property type="molecule type" value="Genomic_DNA"/>
</dbReference>
<evidence type="ECO:0000313" key="18">
    <source>
        <dbReference type="Proteomes" id="UP000261105"/>
    </source>
</evidence>
<dbReference type="EMBL" id="QSUZ01000004">
    <property type="protein sequence ID" value="RGN88942.1"/>
    <property type="molecule type" value="Genomic_DNA"/>
</dbReference>
<evidence type="ECO:0000313" key="26">
    <source>
        <dbReference type="Proteomes" id="UP000285897"/>
    </source>
</evidence>
<evidence type="ECO:0000313" key="11">
    <source>
        <dbReference type="EMBL" id="RHC07625.1"/>
    </source>
</evidence>
<dbReference type="EMBL" id="QSUB01000001">
    <property type="protein sequence ID" value="RGN07778.1"/>
    <property type="molecule type" value="Genomic_DNA"/>
</dbReference>
<dbReference type="Proteomes" id="UP000265808">
    <property type="component" value="Unassembled WGS sequence"/>
</dbReference>
<dbReference type="PROSITE" id="PS00175">
    <property type="entry name" value="PG_MUTASE"/>
    <property type="match status" value="1"/>
</dbReference>
<dbReference type="PANTHER" id="PTHR11931">
    <property type="entry name" value="PHOSPHOGLYCERATE MUTASE"/>
    <property type="match status" value="1"/>
</dbReference>
<dbReference type="InterPro" id="IPR001345">
    <property type="entry name" value="PG/BPGM_mutase_AS"/>
</dbReference>
<reference evidence="18 19" key="1">
    <citation type="submission" date="2018-08" db="EMBL/GenBank/DDBJ databases">
        <title>A genome reference for cultivated species of the human gut microbiota.</title>
        <authorList>
            <person name="Zou Y."/>
            <person name="Xue W."/>
            <person name="Luo G."/>
        </authorList>
    </citation>
    <scope>NUCLEOTIDE SEQUENCE [LARGE SCALE GENOMIC DNA]</scope>
    <source>
        <strain evidence="10 21">AF29-2BH</strain>
        <strain evidence="16 26">AF37-6AC</strain>
        <strain evidence="15 24">AF39-4</strain>
        <strain evidence="14 23">AM22-9LB</strain>
        <strain evidence="13 22">AM27-32LB</strain>
        <strain evidence="12 25">AM29-25AC</strain>
        <strain evidence="11 20">AM37-4AC</strain>
        <strain evidence="9 18">OM03-6</strain>
        <strain evidence="8 19">OM06-11AA</strain>
    </source>
</reference>
<organism evidence="8 19">
    <name type="scientific">Blautia obeum</name>
    <dbReference type="NCBI Taxonomy" id="40520"/>
    <lineage>
        <taxon>Bacteria</taxon>
        <taxon>Bacillati</taxon>
        <taxon>Bacillota</taxon>
        <taxon>Clostridia</taxon>
        <taxon>Lachnospirales</taxon>
        <taxon>Lachnospiraceae</taxon>
        <taxon>Blautia</taxon>
    </lineage>
</organism>
<keyword evidence="3" id="KW-0324">Glycolysis</keyword>
<dbReference type="Gene3D" id="3.40.50.1240">
    <property type="entry name" value="Phosphoglycerate mutase-like"/>
    <property type="match status" value="1"/>
</dbReference>
<evidence type="ECO:0000313" key="19">
    <source>
        <dbReference type="Proteomes" id="UP000261222"/>
    </source>
</evidence>
<sequence length="205" mass="23452">MMKLYIVRHGETVWNRHHKVQGVADIPLAENGILLAEKTGEALKNVSFDLCITSPLVRARKTAELILAKQAHKVPVKEDIRIREINFGVLEGVVCMNDAREYLDPQMKKFFTDPWNFDRPKDGESIRDVLARTKEFWEELIHNPKLQDKTILIASHGCAVRALLHNVYKDHEDFWHGFVPPNCSVNVVEVTDGQAVLLEDDKVYA</sequence>
<comment type="similarity">
    <text evidence="1">Belongs to the phosphoglycerate mutase family. BPG-dependent PGAM subfamily.</text>
</comment>
<protein>
    <recommendedName>
        <fullName evidence="2">phosphoglycerate mutase (2,3-diphosphoglycerate-dependent)</fullName>
        <ecNumber evidence="2">5.4.2.11</ecNumber>
    </recommendedName>
</protein>
<name>A0A396A1S3_9FIRM</name>
<evidence type="ECO:0000313" key="27">
    <source>
        <dbReference type="Proteomes" id="UP000293506"/>
    </source>
</evidence>
<dbReference type="EMBL" id="QRSS01000001">
    <property type="protein sequence ID" value="RGQ07813.1"/>
    <property type="molecule type" value="Genomic_DNA"/>
</dbReference>
<evidence type="ECO:0000256" key="2">
    <source>
        <dbReference type="ARBA" id="ARBA00012028"/>
    </source>
</evidence>
<evidence type="ECO:0000313" key="16">
    <source>
        <dbReference type="EMBL" id="RHL48946.1"/>
    </source>
</evidence>
<dbReference type="EMBL" id="QROE01000004">
    <property type="protein sequence ID" value="RHK95037.1"/>
    <property type="molecule type" value="Genomic_DNA"/>
</dbReference>
<dbReference type="Proteomes" id="UP000284267">
    <property type="component" value="Unassembled WGS sequence"/>
</dbReference>
<dbReference type="Proteomes" id="UP000285897">
    <property type="component" value="Unassembled WGS sequence"/>
</dbReference>
<dbReference type="CDD" id="cd07067">
    <property type="entry name" value="HP_PGM_like"/>
    <property type="match status" value="1"/>
</dbReference>
<proteinExistence type="inferred from homology"/>
<feature type="active site" description="Tele-phosphohistidine intermediate" evidence="5">
    <location>
        <position position="9"/>
    </location>
</feature>
<dbReference type="GO" id="GO:0004619">
    <property type="term" value="F:phosphoglycerate mutase activity"/>
    <property type="evidence" value="ECO:0007669"/>
    <property type="project" value="UniProtKB-EC"/>
</dbReference>
<dbReference type="EMBL" id="QSJW01000003">
    <property type="protein sequence ID" value="RHE13991.1"/>
    <property type="molecule type" value="Genomic_DNA"/>
</dbReference>
<dbReference type="SUPFAM" id="SSF53254">
    <property type="entry name" value="Phosphoglycerate mutase-like"/>
    <property type="match status" value="1"/>
</dbReference>
<dbReference type="EMBL" id="QROS01000003">
    <property type="protein sequence ID" value="RHL48946.1"/>
    <property type="molecule type" value="Genomic_DNA"/>
</dbReference>
<evidence type="ECO:0000313" key="23">
    <source>
        <dbReference type="Proteomes" id="UP000284220"/>
    </source>
</evidence>
<evidence type="ECO:0000256" key="6">
    <source>
        <dbReference type="PIRSR" id="PIRSR613078-2"/>
    </source>
</evidence>
<feature type="active site" description="Proton donor/acceptor" evidence="5">
    <location>
        <position position="84"/>
    </location>
</feature>
<evidence type="ECO:0000313" key="12">
    <source>
        <dbReference type="EMBL" id="RHE13991.1"/>
    </source>
</evidence>
<evidence type="ECO:0000256" key="4">
    <source>
        <dbReference type="ARBA" id="ARBA00023235"/>
    </source>
</evidence>
<evidence type="ECO:0000313" key="13">
    <source>
        <dbReference type="EMBL" id="RHE73239.1"/>
    </source>
</evidence>
<evidence type="ECO:0000313" key="17">
    <source>
        <dbReference type="EMBL" id="RYT66702.1"/>
    </source>
</evidence>